<evidence type="ECO:0000256" key="2">
    <source>
        <dbReference type="SAM" id="MobiDB-lite"/>
    </source>
</evidence>
<gene>
    <name evidence="3" type="ORF">POVCU1_077280</name>
</gene>
<dbReference type="Proteomes" id="UP000078546">
    <property type="component" value="Unassembled WGS sequence"/>
</dbReference>
<dbReference type="AlphaFoldDB" id="A0A1A8XDS5"/>
<feature type="coiled-coil region" evidence="1">
    <location>
        <begin position="610"/>
        <end position="671"/>
    </location>
</feature>
<keyword evidence="1" id="KW-0175">Coiled coil</keyword>
<name>A0A1A8XDS5_PLAOA</name>
<protein>
    <submittedName>
        <fullName evidence="3">Uncharacterized protein</fullName>
    </submittedName>
</protein>
<feature type="region of interest" description="Disordered" evidence="2">
    <location>
        <begin position="77"/>
        <end position="106"/>
    </location>
</feature>
<accession>A0A1A8XDS5</accession>
<evidence type="ECO:0000313" key="3">
    <source>
        <dbReference type="EMBL" id="SBT02476.1"/>
    </source>
</evidence>
<evidence type="ECO:0000313" key="4">
    <source>
        <dbReference type="Proteomes" id="UP000078546"/>
    </source>
</evidence>
<sequence>MFNGIIGNQMKNAKNVFDEVKEHIKCTAKEAKKNMNYPFCKTPCNIENFKNTIFINEEEIIINKNIYKNIFQNKKNEKKENENKENEKKKIGCERGDQRAGERAGEKEDIFTCNENDIAFRGNYNFGFHIEVTYENDENKIVAYAYDKETNKKIPCSYRWWRMHPNRLCDFTERSMNLKGRSCSGNSGSIGHMYESEYELTSEDIGLKICVECSCISNEQTTAPTLSKIYPNESELTKREGKYRDRHISRIHDSHLSLCDDNNFYSDVPSFKCTFREDKGKSYMNDKHDCDSRISDEEKKSVVSDDCNGGSSGNSGTLPSLFHLSSNYRNTKKGGTPQMGIHSPYESSLLDKKCMISAQDTMSVGIASTTVTTTLTEIGRGGHLVSKHSGVAIAEIGPFSLSAKTKTMIENIIQNDTIRYPLYIIRKESKNEKKMMECKSNSVNTFDEMLLNGNINNLSFSTYNEYSCVDNVSENSNSDSDNDSMYMLHIHRNEVKIIHQNSKTKHMWNYRFNSIYPYIEIWEKNKYYFLLHINDSDYYICKCIYKRHRDIITIILRYMHANIYIINEYIFNNINENLEGTRIKNIFDSVDVDSILENINKELILNRKINEQYEHKIRKLQGEKNLLEEDLKNTIEAFQAQLDNAKRFKDEKELLKTNEKLMKEVKILQEKYKNVDLFFKNKYKPLLGEIEKYKKLVQECKTKSIVAQRNSSYLSQECGIEDLPFVLASFHYTGLPFWSFCSQTPRKRKICTELLNEKRKISNSYNEEKRNKLELENRLENLNLKLELLNKSLQEERVKGLNSSECLREMEDLKRNNITLQKENAKISNEVNLLITEKNRLTKLVNSLTKDIEKSKVNGSLRGTDIHIDSEHEKEKLLKEVLSLRDENELLKKRIKKMAKFSTAA</sequence>
<proteinExistence type="predicted"/>
<reference evidence="4" key="1">
    <citation type="submission" date="2016-05" db="EMBL/GenBank/DDBJ databases">
        <authorList>
            <person name="Naeem Raeece"/>
        </authorList>
    </citation>
    <scope>NUCLEOTIDE SEQUENCE [LARGE SCALE GENOMIC DNA]</scope>
</reference>
<organism evidence="3 4">
    <name type="scientific">Plasmodium ovale curtisi</name>
    <dbReference type="NCBI Taxonomy" id="864141"/>
    <lineage>
        <taxon>Eukaryota</taxon>
        <taxon>Sar</taxon>
        <taxon>Alveolata</taxon>
        <taxon>Apicomplexa</taxon>
        <taxon>Aconoidasida</taxon>
        <taxon>Haemosporida</taxon>
        <taxon>Plasmodiidae</taxon>
        <taxon>Plasmodium</taxon>
        <taxon>Plasmodium (Plasmodium)</taxon>
    </lineage>
</organism>
<dbReference type="EMBL" id="FLQV01003452">
    <property type="protein sequence ID" value="SBT02476.1"/>
    <property type="molecule type" value="Genomic_DNA"/>
</dbReference>
<evidence type="ECO:0000256" key="1">
    <source>
        <dbReference type="SAM" id="Coils"/>
    </source>
</evidence>
<feature type="coiled-coil region" evidence="1">
    <location>
        <begin position="751"/>
        <end position="830"/>
    </location>
</feature>